<evidence type="ECO:0000313" key="3">
    <source>
        <dbReference type="Proteomes" id="UP000249557"/>
    </source>
</evidence>
<name>A0A2W5C463_9BACT</name>
<dbReference type="AlphaFoldDB" id="A0A2W5C463"/>
<keyword evidence="1" id="KW-0812">Transmembrane</keyword>
<comment type="caution">
    <text evidence="2">The sequence shown here is derived from an EMBL/GenBank/DDBJ whole genome shotgun (WGS) entry which is preliminary data.</text>
</comment>
<dbReference type="PANTHER" id="PTHR36840">
    <property type="entry name" value="BLL5714 PROTEIN"/>
    <property type="match status" value="1"/>
</dbReference>
<feature type="transmembrane region" description="Helical" evidence="1">
    <location>
        <begin position="315"/>
        <end position="334"/>
    </location>
</feature>
<feature type="transmembrane region" description="Helical" evidence="1">
    <location>
        <begin position="143"/>
        <end position="163"/>
    </location>
</feature>
<gene>
    <name evidence="2" type="ORF">DI626_00525</name>
</gene>
<sequence>MSSPLPVKSLLRARAPHTHTKVTYLELFFDLVFVFGVTQISHFFLKNLTIEGGIQAGMMVLAVWWVWGFTSWVTNWLDPEKMPVRLFMFALMLAGLVLSTSVAEAFGDRGLIFAAAYMVMQVGRSLFTLFAVKNHSRSNYRNFIRITAWLSLSGVFWITGAFAEGPERMMIWGGALLIEYLGPISAFWVPGLGGTRTDEWDVEGAHMSERCALFIIIALGESILVTGATFAHMAVTLPEIAAFLCAFVSIASLWWIYFDAGADDGAAKIAASEDPGKMARLAYTYIHAVIVAGIILSAVGDEMVLAHASGHVDPIGIFVILGGPALFLTGTLLFKRVISGRYPLSHVAGLGLTGALIFAAPFATPLLLAALATGVLVLVAVWEKMSLRTRDCG</sequence>
<feature type="transmembrane region" description="Helical" evidence="1">
    <location>
        <begin position="112"/>
        <end position="131"/>
    </location>
</feature>
<feature type="transmembrane region" description="Helical" evidence="1">
    <location>
        <begin position="240"/>
        <end position="260"/>
    </location>
</feature>
<dbReference type="Pfam" id="PF06772">
    <property type="entry name" value="LtrA"/>
    <property type="match status" value="1"/>
</dbReference>
<dbReference type="EMBL" id="QFNK01000004">
    <property type="protein sequence ID" value="PZO88918.1"/>
    <property type="molecule type" value="Genomic_DNA"/>
</dbReference>
<feature type="transmembrane region" description="Helical" evidence="1">
    <location>
        <begin position="169"/>
        <end position="190"/>
    </location>
</feature>
<accession>A0A2W5C463</accession>
<evidence type="ECO:0000256" key="1">
    <source>
        <dbReference type="SAM" id="Phobius"/>
    </source>
</evidence>
<feature type="transmembrane region" description="Helical" evidence="1">
    <location>
        <begin position="86"/>
        <end position="106"/>
    </location>
</feature>
<proteinExistence type="predicted"/>
<dbReference type="InterPro" id="IPR010640">
    <property type="entry name" value="Low_temperature_requirement_A"/>
</dbReference>
<feature type="transmembrane region" description="Helical" evidence="1">
    <location>
        <begin position="211"/>
        <end position="234"/>
    </location>
</feature>
<keyword evidence="1" id="KW-0472">Membrane</keyword>
<evidence type="ECO:0000313" key="2">
    <source>
        <dbReference type="EMBL" id="PZO88918.1"/>
    </source>
</evidence>
<reference evidence="2 3" key="1">
    <citation type="submission" date="2017-08" db="EMBL/GenBank/DDBJ databases">
        <title>Infants hospitalized years apart are colonized by the same room-sourced microbial strains.</title>
        <authorList>
            <person name="Brooks B."/>
            <person name="Olm M.R."/>
            <person name="Firek B.A."/>
            <person name="Baker R."/>
            <person name="Thomas B.C."/>
            <person name="Morowitz M.J."/>
            <person name="Banfield J.F."/>
        </authorList>
    </citation>
    <scope>NUCLEOTIDE SEQUENCE [LARGE SCALE GENOMIC DNA]</scope>
    <source>
        <strain evidence="2">S2_018_000_R2_104</strain>
    </source>
</reference>
<feature type="transmembrane region" description="Helical" evidence="1">
    <location>
        <begin position="341"/>
        <end position="360"/>
    </location>
</feature>
<dbReference type="PANTHER" id="PTHR36840:SF1">
    <property type="entry name" value="BLL5714 PROTEIN"/>
    <property type="match status" value="1"/>
</dbReference>
<feature type="transmembrane region" description="Helical" evidence="1">
    <location>
        <begin position="21"/>
        <end position="44"/>
    </location>
</feature>
<organism evidence="2 3">
    <name type="scientific">Micavibrio aeruginosavorus</name>
    <dbReference type="NCBI Taxonomy" id="349221"/>
    <lineage>
        <taxon>Bacteria</taxon>
        <taxon>Pseudomonadati</taxon>
        <taxon>Bdellovibrionota</taxon>
        <taxon>Bdellovibrionia</taxon>
        <taxon>Bdellovibrionales</taxon>
        <taxon>Pseudobdellovibrionaceae</taxon>
        <taxon>Micavibrio</taxon>
    </lineage>
</organism>
<keyword evidence="1" id="KW-1133">Transmembrane helix</keyword>
<evidence type="ECO:0008006" key="4">
    <source>
        <dbReference type="Google" id="ProtNLM"/>
    </source>
</evidence>
<feature type="transmembrane region" description="Helical" evidence="1">
    <location>
        <begin position="281"/>
        <end position="300"/>
    </location>
</feature>
<dbReference type="Proteomes" id="UP000249557">
    <property type="component" value="Unassembled WGS sequence"/>
</dbReference>
<protein>
    <recommendedName>
        <fullName evidence="4">Low temperature requirement protein A</fullName>
    </recommendedName>
</protein>
<feature type="transmembrane region" description="Helical" evidence="1">
    <location>
        <begin position="56"/>
        <end position="74"/>
    </location>
</feature>